<keyword evidence="2 4" id="KW-0012">Acyltransferase</keyword>
<comment type="caution">
    <text evidence="7">The sequence shown here is derived from an EMBL/GenBank/DDBJ whole genome shotgun (WGS) entry which is preliminary data.</text>
</comment>
<feature type="active site" evidence="5">
    <location>
        <position position="196"/>
    </location>
</feature>
<dbReference type="Proteomes" id="UP000434409">
    <property type="component" value="Unassembled WGS sequence"/>
</dbReference>
<dbReference type="PANTHER" id="PTHR42681:SF1">
    <property type="entry name" value="MALONYL-COA-ACYL CARRIER PROTEIN TRANSACYLASE, MITOCHONDRIAL"/>
    <property type="match status" value="1"/>
</dbReference>
<dbReference type="InterPro" id="IPR016035">
    <property type="entry name" value="Acyl_Trfase/lysoPLipase"/>
</dbReference>
<dbReference type="FunFam" id="3.30.70.250:FF:000001">
    <property type="entry name" value="Malonyl CoA-acyl carrier protein transacylase"/>
    <property type="match status" value="1"/>
</dbReference>
<dbReference type="PIRSF" id="PIRSF000446">
    <property type="entry name" value="Mct"/>
    <property type="match status" value="1"/>
</dbReference>
<sequence>MGKIAFIYPGQGTQKTGMGMDFYEKGNFAKEVYEEASQAIGLDIRKLCLEGQELLKKTEYTQAALLTTMLAMTREIESRGIRPEVTAGLSLGEYAAITEGRGLTTTDAVRLVRERGLLMEKAVPAGEGAMCAVLGLEETRLEAALSSVEGVTVANYNCPGQIVITGKRKAVEEAAEVLKKAGARRTLFLEVSGPFHSPYMEEAGRRLEQKLEEIPIRDLQVPYISNVTAKKVTKKEEIRPLLIRQISHPVLWMQSMKTLQAEAVEAVIEIGPGNTLAGFLKKMKTEIPVYNIATWEDMETITEKIGQRRQEA</sequence>
<evidence type="ECO:0000256" key="3">
    <source>
        <dbReference type="ARBA" id="ARBA00048462"/>
    </source>
</evidence>
<dbReference type="InterPro" id="IPR024925">
    <property type="entry name" value="Malonyl_CoA-ACP_transAc"/>
</dbReference>
<dbReference type="SUPFAM" id="SSF55048">
    <property type="entry name" value="Probable ACP-binding domain of malonyl-CoA ACP transacylase"/>
    <property type="match status" value="1"/>
</dbReference>
<dbReference type="GO" id="GO:0006633">
    <property type="term" value="P:fatty acid biosynthetic process"/>
    <property type="evidence" value="ECO:0007669"/>
    <property type="project" value="TreeGrafter"/>
</dbReference>
<evidence type="ECO:0000256" key="4">
    <source>
        <dbReference type="PIRNR" id="PIRNR000446"/>
    </source>
</evidence>
<dbReference type="SUPFAM" id="SSF52151">
    <property type="entry name" value="FabD/lysophospholipase-like"/>
    <property type="match status" value="1"/>
</dbReference>
<dbReference type="SMART" id="SM00827">
    <property type="entry name" value="PKS_AT"/>
    <property type="match status" value="1"/>
</dbReference>
<dbReference type="EC" id="2.3.1.39" evidence="4"/>
<gene>
    <name evidence="7" type="primary">fabD</name>
    <name evidence="7" type="ORF">FYJ34_04665</name>
</gene>
<keyword evidence="1 4" id="KW-0808">Transferase</keyword>
<dbReference type="InterPro" id="IPR001227">
    <property type="entry name" value="Ac_transferase_dom_sf"/>
</dbReference>
<comment type="catalytic activity">
    <reaction evidence="3 4">
        <text>holo-[ACP] + malonyl-CoA = malonyl-[ACP] + CoA</text>
        <dbReference type="Rhea" id="RHEA:41792"/>
        <dbReference type="Rhea" id="RHEA-COMP:9623"/>
        <dbReference type="Rhea" id="RHEA-COMP:9685"/>
        <dbReference type="ChEBI" id="CHEBI:57287"/>
        <dbReference type="ChEBI" id="CHEBI:57384"/>
        <dbReference type="ChEBI" id="CHEBI:64479"/>
        <dbReference type="ChEBI" id="CHEBI:78449"/>
        <dbReference type="EC" id="2.3.1.39"/>
    </reaction>
</comment>
<dbReference type="Pfam" id="PF00698">
    <property type="entry name" value="Acyl_transf_1"/>
    <property type="match status" value="1"/>
</dbReference>
<dbReference type="PANTHER" id="PTHR42681">
    <property type="entry name" value="MALONYL-COA-ACYL CARRIER PROTEIN TRANSACYLASE, MITOCHONDRIAL"/>
    <property type="match status" value="1"/>
</dbReference>
<dbReference type="EMBL" id="VULY01000018">
    <property type="protein sequence ID" value="MSR93571.1"/>
    <property type="molecule type" value="Genomic_DNA"/>
</dbReference>
<protein>
    <recommendedName>
        <fullName evidence="4">Malonyl CoA-acyl carrier protein transacylase</fullName>
        <ecNumber evidence="4">2.3.1.39</ecNumber>
    </recommendedName>
</protein>
<feature type="active site" evidence="5">
    <location>
        <position position="90"/>
    </location>
</feature>
<keyword evidence="8" id="KW-1185">Reference proteome</keyword>
<evidence type="ECO:0000256" key="5">
    <source>
        <dbReference type="PIRSR" id="PIRSR000446-1"/>
    </source>
</evidence>
<name>A0A6N7US06_9FIRM</name>
<dbReference type="Gene3D" id="3.30.70.250">
    <property type="entry name" value="Malonyl-CoA ACP transacylase, ACP-binding"/>
    <property type="match status" value="1"/>
</dbReference>
<accession>A0A6N7US06</accession>
<dbReference type="GO" id="GO:0005829">
    <property type="term" value="C:cytosol"/>
    <property type="evidence" value="ECO:0007669"/>
    <property type="project" value="TreeGrafter"/>
</dbReference>
<organism evidence="7 8">
    <name type="scientific">Suipraeoptans intestinalis</name>
    <dbReference type="NCBI Taxonomy" id="2606628"/>
    <lineage>
        <taxon>Bacteria</taxon>
        <taxon>Bacillati</taxon>
        <taxon>Bacillota</taxon>
        <taxon>Clostridia</taxon>
        <taxon>Lachnospirales</taxon>
        <taxon>Lachnospiraceae</taxon>
        <taxon>Suipraeoptans</taxon>
    </lineage>
</organism>
<dbReference type="GO" id="GO:0004314">
    <property type="term" value="F:[acyl-carrier-protein] S-malonyltransferase activity"/>
    <property type="evidence" value="ECO:0007669"/>
    <property type="project" value="UniProtKB-EC"/>
</dbReference>
<proteinExistence type="inferred from homology"/>
<dbReference type="InterPro" id="IPR014043">
    <property type="entry name" value="Acyl_transferase_dom"/>
</dbReference>
<dbReference type="NCBIfam" id="TIGR00128">
    <property type="entry name" value="fabD"/>
    <property type="match status" value="1"/>
</dbReference>
<evidence type="ECO:0000259" key="6">
    <source>
        <dbReference type="SMART" id="SM00827"/>
    </source>
</evidence>
<dbReference type="InterPro" id="IPR004410">
    <property type="entry name" value="Malonyl_CoA-ACP_transAc_FabD"/>
</dbReference>
<dbReference type="AlphaFoldDB" id="A0A6N7US06"/>
<evidence type="ECO:0000313" key="7">
    <source>
        <dbReference type="EMBL" id="MSR93571.1"/>
    </source>
</evidence>
<dbReference type="Gene3D" id="3.40.366.10">
    <property type="entry name" value="Malonyl-Coenzyme A Acyl Carrier Protein, domain 2"/>
    <property type="match status" value="1"/>
</dbReference>
<dbReference type="InterPro" id="IPR016036">
    <property type="entry name" value="Malonyl_transacylase_ACP-bd"/>
</dbReference>
<evidence type="ECO:0000256" key="2">
    <source>
        <dbReference type="ARBA" id="ARBA00023315"/>
    </source>
</evidence>
<dbReference type="InterPro" id="IPR050858">
    <property type="entry name" value="Mal-CoA-ACP_Trans/PKS_FabD"/>
</dbReference>
<evidence type="ECO:0000313" key="8">
    <source>
        <dbReference type="Proteomes" id="UP000434409"/>
    </source>
</evidence>
<evidence type="ECO:0000256" key="1">
    <source>
        <dbReference type="ARBA" id="ARBA00022679"/>
    </source>
</evidence>
<reference evidence="7 8" key="1">
    <citation type="submission" date="2019-08" db="EMBL/GenBank/DDBJ databases">
        <title>In-depth cultivation of the pig gut microbiome towards novel bacterial diversity and tailored functional studies.</title>
        <authorList>
            <person name="Wylensek D."/>
            <person name="Hitch T.C.A."/>
            <person name="Clavel T."/>
        </authorList>
    </citation>
    <scope>NUCLEOTIDE SEQUENCE [LARGE SCALE GENOMIC DNA]</scope>
    <source>
        <strain evidence="7 8">68-1-5</strain>
    </source>
</reference>
<feature type="domain" description="Malonyl-CoA:ACP transacylase (MAT)" evidence="6">
    <location>
        <begin position="7"/>
        <end position="298"/>
    </location>
</feature>
<comment type="similarity">
    <text evidence="4">Belongs to the fabD family.</text>
</comment>
<dbReference type="RefSeq" id="WP_154476660.1">
    <property type="nucleotide sequence ID" value="NZ_VULY01000018.1"/>
</dbReference>